<evidence type="ECO:0000256" key="1">
    <source>
        <dbReference type="ARBA" id="ARBA00022723"/>
    </source>
</evidence>
<dbReference type="InterPro" id="IPR036249">
    <property type="entry name" value="Thioredoxin-like_sf"/>
</dbReference>
<dbReference type="PANTHER" id="PTHR43578:SF3">
    <property type="entry name" value="NADH-QUINONE OXIDOREDUCTASE SUBUNIT F"/>
    <property type="match status" value="1"/>
</dbReference>
<dbReference type="Proteomes" id="UP000525027">
    <property type="component" value="Unassembled WGS sequence"/>
</dbReference>
<dbReference type="EMBL" id="DURU01000100">
    <property type="protein sequence ID" value="HHZ04514.1"/>
    <property type="molecule type" value="Genomic_DNA"/>
</dbReference>
<keyword evidence="1" id="KW-0479">Metal-binding</keyword>
<dbReference type="PANTHER" id="PTHR43578">
    <property type="entry name" value="NADH-QUINONE OXIDOREDUCTASE SUBUNIT F"/>
    <property type="match status" value="1"/>
</dbReference>
<reference evidence="4 5" key="1">
    <citation type="journal article" date="2020" name="Biotechnol. Biofuels">
        <title>New insights from the biogas microbiome by comprehensive genome-resolved metagenomics of nearly 1600 species originating from multiple anaerobic digesters.</title>
        <authorList>
            <person name="Campanaro S."/>
            <person name="Treu L."/>
            <person name="Rodriguez-R L.M."/>
            <person name="Kovalovszki A."/>
            <person name="Ziels R.M."/>
            <person name="Maus I."/>
            <person name="Zhu X."/>
            <person name="Kougias P.G."/>
            <person name="Basile A."/>
            <person name="Luo G."/>
            <person name="Schluter A."/>
            <person name="Konstantinidis K.T."/>
            <person name="Angelidaki I."/>
        </authorList>
    </citation>
    <scope>NUCLEOTIDE SEQUENCE [LARGE SCALE GENOMIC DNA]</scope>
    <source>
        <strain evidence="4">AS25fmACSIPFO_94</strain>
    </source>
</reference>
<dbReference type="GO" id="GO:0046872">
    <property type="term" value="F:metal ion binding"/>
    <property type="evidence" value="ECO:0007669"/>
    <property type="project" value="UniProtKB-KW"/>
</dbReference>
<sequence length="123" mass="13509">MPKIKNLDDLRKIREESKDLTSARSGGKKKIIVGMGTCGIAAGAREVLTAILTELDKRGIKDVAVETTGCIGMCQYEPLVDIIRPGEPRVTYGNMKPEDVSRIIAEHMINGNIVWEKVIGRTD</sequence>
<name>A0A7V7BYB0_9BACT</name>
<evidence type="ECO:0000256" key="3">
    <source>
        <dbReference type="ARBA" id="ARBA00023014"/>
    </source>
</evidence>
<dbReference type="Pfam" id="PF01257">
    <property type="entry name" value="2Fe-2S_thioredx"/>
    <property type="match status" value="1"/>
</dbReference>
<evidence type="ECO:0000256" key="2">
    <source>
        <dbReference type="ARBA" id="ARBA00023004"/>
    </source>
</evidence>
<evidence type="ECO:0000313" key="5">
    <source>
        <dbReference type="Proteomes" id="UP000525027"/>
    </source>
</evidence>
<dbReference type="AlphaFoldDB" id="A0A7V7BYB0"/>
<evidence type="ECO:0000313" key="4">
    <source>
        <dbReference type="EMBL" id="HHZ04514.1"/>
    </source>
</evidence>
<gene>
    <name evidence="4" type="ORF">GX397_05575</name>
</gene>
<proteinExistence type="predicted"/>
<keyword evidence="2" id="KW-0408">Iron</keyword>
<accession>A0A7V7BYB0</accession>
<dbReference type="Gene3D" id="3.40.30.10">
    <property type="entry name" value="Glutaredoxin"/>
    <property type="match status" value="1"/>
</dbReference>
<keyword evidence="3" id="KW-0411">Iron-sulfur</keyword>
<organism evidence="4 5">
    <name type="scientific">Acetomicrobium hydrogeniformans</name>
    <dbReference type="NCBI Taxonomy" id="649746"/>
    <lineage>
        <taxon>Bacteria</taxon>
        <taxon>Thermotogati</taxon>
        <taxon>Synergistota</taxon>
        <taxon>Synergistia</taxon>
        <taxon>Synergistales</taxon>
        <taxon>Acetomicrobiaceae</taxon>
        <taxon>Acetomicrobium</taxon>
    </lineage>
</organism>
<dbReference type="GO" id="GO:0051536">
    <property type="term" value="F:iron-sulfur cluster binding"/>
    <property type="evidence" value="ECO:0007669"/>
    <property type="project" value="UniProtKB-KW"/>
</dbReference>
<dbReference type="RefSeq" id="WP_213698916.1">
    <property type="nucleotide sequence ID" value="NZ_DURU01000100.1"/>
</dbReference>
<dbReference type="CDD" id="cd02980">
    <property type="entry name" value="TRX_Fd_family"/>
    <property type="match status" value="1"/>
</dbReference>
<protein>
    <submittedName>
        <fullName evidence="4">(2Fe-2S) ferredoxin domain-containing protein</fullName>
    </submittedName>
</protein>
<dbReference type="SUPFAM" id="SSF52833">
    <property type="entry name" value="Thioredoxin-like"/>
    <property type="match status" value="1"/>
</dbReference>
<comment type="caution">
    <text evidence="4">The sequence shown here is derived from an EMBL/GenBank/DDBJ whole genome shotgun (WGS) entry which is preliminary data.</text>
</comment>